<dbReference type="Pfam" id="PF07883">
    <property type="entry name" value="Cupin_2"/>
    <property type="match status" value="1"/>
</dbReference>
<dbReference type="SUPFAM" id="SSF51182">
    <property type="entry name" value="RmlC-like cupins"/>
    <property type="match status" value="1"/>
</dbReference>
<evidence type="ECO:0000313" key="4">
    <source>
        <dbReference type="Proteomes" id="UP000635565"/>
    </source>
</evidence>
<dbReference type="EMBL" id="BNJJ01000006">
    <property type="protein sequence ID" value="GHO84404.1"/>
    <property type="molecule type" value="Genomic_DNA"/>
</dbReference>
<dbReference type="InterPro" id="IPR013096">
    <property type="entry name" value="Cupin_2"/>
</dbReference>
<organism evidence="3 4">
    <name type="scientific">Dictyobacter formicarum</name>
    <dbReference type="NCBI Taxonomy" id="2778368"/>
    <lineage>
        <taxon>Bacteria</taxon>
        <taxon>Bacillati</taxon>
        <taxon>Chloroflexota</taxon>
        <taxon>Ktedonobacteria</taxon>
        <taxon>Ktedonobacterales</taxon>
        <taxon>Dictyobacteraceae</taxon>
        <taxon>Dictyobacter</taxon>
    </lineage>
</organism>
<keyword evidence="4" id="KW-1185">Reference proteome</keyword>
<proteinExistence type="predicted"/>
<dbReference type="PANTHER" id="PTHR35848:SF6">
    <property type="entry name" value="CUPIN TYPE-2 DOMAIN-CONTAINING PROTEIN"/>
    <property type="match status" value="1"/>
</dbReference>
<gene>
    <name evidence="3" type="ORF">KSZ_24100</name>
</gene>
<sequence length="114" mass="12885">MNYTLLHKDELSHYGDPNEFQGYQHGDTHVSFIWVELPPGHGPRLHKHPYEEVFIVQEGQVTFTVGSNTLEVNAGSIVIVPAGEPHKFINSGKGLLRQIDIHASPQFITEWLED</sequence>
<protein>
    <recommendedName>
        <fullName evidence="2">Cupin type-2 domain-containing protein</fullName>
    </recommendedName>
</protein>
<accession>A0ABQ3VE63</accession>
<name>A0ABQ3VE63_9CHLR</name>
<dbReference type="Proteomes" id="UP000635565">
    <property type="component" value="Unassembled WGS sequence"/>
</dbReference>
<dbReference type="InterPro" id="IPR011051">
    <property type="entry name" value="RmlC_Cupin_sf"/>
</dbReference>
<keyword evidence="1" id="KW-0479">Metal-binding</keyword>
<dbReference type="InterPro" id="IPR014710">
    <property type="entry name" value="RmlC-like_jellyroll"/>
</dbReference>
<dbReference type="Gene3D" id="2.60.120.10">
    <property type="entry name" value="Jelly Rolls"/>
    <property type="match status" value="1"/>
</dbReference>
<reference evidence="3 4" key="1">
    <citation type="journal article" date="2021" name="Int. J. Syst. Evol. Microbiol.">
        <title>Reticulibacter mediterranei gen. nov., sp. nov., within the new family Reticulibacteraceae fam. nov., and Ktedonospora formicarum gen. nov., sp. nov., Ktedonobacter robiniae sp. nov., Dictyobacter formicarum sp. nov. and Dictyobacter arantiisoli sp. nov., belonging to the class Ktedonobacteria.</title>
        <authorList>
            <person name="Yabe S."/>
            <person name="Zheng Y."/>
            <person name="Wang C.M."/>
            <person name="Sakai Y."/>
            <person name="Abe K."/>
            <person name="Yokota A."/>
            <person name="Donadio S."/>
            <person name="Cavaletti L."/>
            <person name="Monciardini P."/>
        </authorList>
    </citation>
    <scope>NUCLEOTIDE SEQUENCE [LARGE SCALE GENOMIC DNA]</scope>
    <source>
        <strain evidence="3 4">SOSP1-9</strain>
    </source>
</reference>
<dbReference type="PANTHER" id="PTHR35848">
    <property type="entry name" value="OXALATE-BINDING PROTEIN"/>
    <property type="match status" value="1"/>
</dbReference>
<dbReference type="InterPro" id="IPR051610">
    <property type="entry name" value="GPI/OXD"/>
</dbReference>
<evidence type="ECO:0000256" key="1">
    <source>
        <dbReference type="ARBA" id="ARBA00022723"/>
    </source>
</evidence>
<evidence type="ECO:0000259" key="2">
    <source>
        <dbReference type="Pfam" id="PF07883"/>
    </source>
</evidence>
<feature type="domain" description="Cupin type-2" evidence="2">
    <location>
        <begin position="34"/>
        <end position="101"/>
    </location>
</feature>
<dbReference type="RefSeq" id="WP_201362028.1">
    <property type="nucleotide sequence ID" value="NZ_BNJJ01000006.1"/>
</dbReference>
<comment type="caution">
    <text evidence="3">The sequence shown here is derived from an EMBL/GenBank/DDBJ whole genome shotgun (WGS) entry which is preliminary data.</text>
</comment>
<evidence type="ECO:0000313" key="3">
    <source>
        <dbReference type="EMBL" id="GHO84404.1"/>
    </source>
</evidence>